<dbReference type="EMBL" id="EZ000143">
    <property type="protein sequence ID" value="ACE06923.1"/>
    <property type="molecule type" value="mRNA"/>
</dbReference>
<evidence type="ECO:0000256" key="1">
    <source>
        <dbReference type="SAM" id="SignalP"/>
    </source>
</evidence>
<feature type="chain" id="PRO_5010828243" evidence="1">
    <location>
        <begin position="22"/>
        <end position="92"/>
    </location>
</feature>
<evidence type="ECO:0000313" key="3">
    <source>
        <dbReference type="EMBL" id="CAX80279.1"/>
    </source>
</evidence>
<keyword evidence="1" id="KW-0732">Signal</keyword>
<accession>C4N152</accession>
<dbReference type="EMBL" id="FN324555">
    <property type="protein sequence ID" value="CAX80279.1"/>
    <property type="molecule type" value="mRNA"/>
</dbReference>
<protein>
    <submittedName>
        <fullName evidence="3">Egg protein CP422</fullName>
    </submittedName>
</protein>
<reference evidence="2" key="1">
    <citation type="journal article" date="2006" name="PLoS Pathog.">
        <title>New perspectives on host-parasite interplay by comparative transcriptomic and proteomic analyses of Schistosoma japonicum.</title>
        <authorList>
            <person name="Liu F."/>
            <person name="Lu J."/>
            <person name="Hu W."/>
            <person name="Wang S.Y."/>
            <person name="Cui S.J."/>
            <person name="Chi M."/>
            <person name="Yan Q."/>
            <person name="Wang X.R."/>
            <person name="Song H.D."/>
            <person name="Xu X.N."/>
            <person name="Wang J.J."/>
            <person name="Zhang X.L."/>
            <person name="Zhang X."/>
            <person name="Wang Z.Q."/>
            <person name="Xue C.L."/>
            <person name="Brindley P.J."/>
            <person name="McManus D.P."/>
            <person name="Yang P.Y."/>
            <person name="Feng Z."/>
            <person name="Chen Z."/>
            <person name="Han Z.G."/>
        </authorList>
    </citation>
    <scope>NUCLEOTIDE SEQUENCE</scope>
</reference>
<dbReference type="AlphaFoldDB" id="C4N152"/>
<reference evidence="3" key="3">
    <citation type="journal article" date="2009" name="Nature">
        <title>The Schistosoma japonicum genome reveals features of host-parasite interplay.</title>
        <authorList>
            <person name="Liu F."/>
            <person name="Zhou Y."/>
            <person name="Wang Z.Q."/>
            <person name="Lu G."/>
            <person name="Zheng H."/>
            <person name="Brindley P.J."/>
            <person name="McManus D.P."/>
            <person name="Blair D."/>
            <person name="Zhang Q.H."/>
            <person name="Zhong Y."/>
            <person name="Wang S."/>
            <person name="Han Z.G."/>
            <person name="Chen Z."/>
        </authorList>
    </citation>
    <scope>NUCLEOTIDE SEQUENCE</scope>
    <source>
        <strain evidence="3">Anhui</strain>
    </source>
</reference>
<name>C4N152_SCHJA</name>
<reference evidence="2" key="2">
    <citation type="submission" date="2008-03" db="EMBL/GenBank/DDBJ databases">
        <authorList>
            <person name="Liu F."/>
            <person name="Lu J."/>
            <person name="Hu W."/>
            <person name="Wang S.-Y."/>
            <person name="Cui S.-J."/>
            <person name="Chi M."/>
            <person name="Yan Q."/>
            <person name="Wang X.-R."/>
            <person name="Song H.-D."/>
            <person name="Xu X.-N."/>
            <person name="Wang J.-J."/>
            <person name="Zhang X.-L."/>
            <person name="Zhang X."/>
            <person name="Wang Z.-Q."/>
            <person name="Xue C.-L."/>
            <person name="Brindley P.J."/>
            <person name="McManus D.P."/>
            <person name="Yang P.-Y."/>
            <person name="Feng Z."/>
            <person name="Chen Z."/>
            <person name="Han Z.-G."/>
        </authorList>
    </citation>
    <scope>NUCLEOTIDE SEQUENCE</scope>
</reference>
<sequence length="92" mass="10345">MHECMIVFFIFAVVSIYYADAESCLYLGQHCNALATKKCCPPFTCKFVNQREGICVREDPGVGGGCLPDKQQCRRNKDCCSKSCYRGNCRSK</sequence>
<dbReference type="Pfam" id="PF05980">
    <property type="entry name" value="Toxin_7"/>
    <property type="match status" value="1"/>
</dbReference>
<feature type="signal peptide" evidence="1">
    <location>
        <begin position="1"/>
        <end position="21"/>
    </location>
</feature>
<organism evidence="2">
    <name type="scientific">Schistosoma japonicum</name>
    <name type="common">Blood fluke</name>
    <dbReference type="NCBI Taxonomy" id="6182"/>
    <lineage>
        <taxon>Eukaryota</taxon>
        <taxon>Metazoa</taxon>
        <taxon>Spiralia</taxon>
        <taxon>Lophotrochozoa</taxon>
        <taxon>Platyhelminthes</taxon>
        <taxon>Trematoda</taxon>
        <taxon>Digenea</taxon>
        <taxon>Strigeidida</taxon>
        <taxon>Schistosomatoidea</taxon>
        <taxon>Schistosomatidae</taxon>
        <taxon>Schistosoma</taxon>
    </lineage>
</organism>
<reference evidence="3" key="4">
    <citation type="submission" date="2009-03" db="EMBL/GenBank/DDBJ databases">
        <authorList>
            <person name="Gang L."/>
        </authorList>
    </citation>
    <scope>NUCLEOTIDE SEQUENCE</scope>
    <source>
        <strain evidence="3">Anhui</strain>
    </source>
</reference>
<evidence type="ECO:0000313" key="2">
    <source>
        <dbReference type="EMBL" id="ACE06923.1"/>
    </source>
</evidence>
<proteinExistence type="evidence at transcript level"/>